<dbReference type="GO" id="GO:0006338">
    <property type="term" value="P:chromatin remodeling"/>
    <property type="evidence" value="ECO:0007669"/>
    <property type="project" value="TreeGrafter"/>
</dbReference>
<reference evidence="4" key="1">
    <citation type="submission" date="2023-07" db="EMBL/GenBank/DDBJ databases">
        <title>Chromosome-level genome assembly of Artemia franciscana.</title>
        <authorList>
            <person name="Jo E."/>
        </authorList>
    </citation>
    <scope>NUCLEOTIDE SEQUENCE</scope>
    <source>
        <tissue evidence="4">Whole body</tissue>
    </source>
</reference>
<comment type="similarity">
    <text evidence="1">Belongs to the flavin monoamine oxidase family.</text>
</comment>
<dbReference type="GO" id="GO:0003682">
    <property type="term" value="F:chromatin binding"/>
    <property type="evidence" value="ECO:0007669"/>
    <property type="project" value="TreeGrafter"/>
</dbReference>
<name>A0AA88L3Q3_ARTSF</name>
<sequence>MLEAVQNIEKQLEELEANPPCDVYMSSNDRQIFDWHCANLEFANATPLTNLSLKHWDQDDDFELSGSHLTVRNGYSCVPIALSEGLDIRLSNPVNIIKYDCDGVEVTYTTKNNMRGVLRGDAVLCTLPLGVLKQAVAAASNSKSANYQCPPNTVKFDPPLPVWKTNPIQRLGFGNLNKVVLCFDKVFWDANVNLFGHVGQTTNSRGEMFLFWNLYKSPVLIALVAGEAAAVMENVSDDVIISRCLAVLKSIFGNSSVPVSNSNREPVMKAASKSFSKKVLNGTIDIFKDVHKTEIREKRRSTMNSCVAFMG</sequence>
<evidence type="ECO:0000313" key="4">
    <source>
        <dbReference type="EMBL" id="KAK2717718.1"/>
    </source>
</evidence>
<dbReference type="Gene3D" id="3.50.50.60">
    <property type="entry name" value="FAD/NAD(P)-binding domain"/>
    <property type="match status" value="1"/>
</dbReference>
<organism evidence="4 5">
    <name type="scientific">Artemia franciscana</name>
    <name type="common">Brine shrimp</name>
    <name type="synonym">Artemia sanfranciscana</name>
    <dbReference type="NCBI Taxonomy" id="6661"/>
    <lineage>
        <taxon>Eukaryota</taxon>
        <taxon>Metazoa</taxon>
        <taxon>Ecdysozoa</taxon>
        <taxon>Arthropoda</taxon>
        <taxon>Crustacea</taxon>
        <taxon>Branchiopoda</taxon>
        <taxon>Anostraca</taxon>
        <taxon>Artemiidae</taxon>
        <taxon>Artemia</taxon>
    </lineage>
</organism>
<dbReference type="InterPro" id="IPR002937">
    <property type="entry name" value="Amino_oxidase"/>
</dbReference>
<evidence type="ECO:0000256" key="1">
    <source>
        <dbReference type="ARBA" id="ARBA00005995"/>
    </source>
</evidence>
<evidence type="ECO:0000259" key="3">
    <source>
        <dbReference type="Pfam" id="PF01593"/>
    </source>
</evidence>
<keyword evidence="2" id="KW-0560">Oxidoreductase</keyword>
<proteinExistence type="inferred from homology"/>
<dbReference type="Pfam" id="PF01593">
    <property type="entry name" value="Amino_oxidase"/>
    <property type="match status" value="1"/>
</dbReference>
<keyword evidence="5" id="KW-1185">Reference proteome</keyword>
<evidence type="ECO:0000256" key="2">
    <source>
        <dbReference type="ARBA" id="ARBA00023002"/>
    </source>
</evidence>
<dbReference type="InterPro" id="IPR036188">
    <property type="entry name" value="FAD/NAD-bd_sf"/>
</dbReference>
<dbReference type="GO" id="GO:0016491">
    <property type="term" value="F:oxidoreductase activity"/>
    <property type="evidence" value="ECO:0007669"/>
    <property type="project" value="UniProtKB-KW"/>
</dbReference>
<dbReference type="SUPFAM" id="SSF51905">
    <property type="entry name" value="FAD/NAD(P)-binding domain"/>
    <property type="match status" value="1"/>
</dbReference>
<feature type="domain" description="Amine oxidase" evidence="3">
    <location>
        <begin position="8"/>
        <end position="257"/>
    </location>
</feature>
<dbReference type="PANTHER" id="PTHR10742:SF386">
    <property type="entry name" value="LYSINE-SPECIFIC HISTONE DEMETHYLASE 1A"/>
    <property type="match status" value="1"/>
</dbReference>
<accession>A0AA88L3Q3</accession>
<dbReference type="AlphaFoldDB" id="A0AA88L3Q3"/>
<protein>
    <recommendedName>
        <fullName evidence="3">Amine oxidase domain-containing protein</fullName>
    </recommendedName>
</protein>
<evidence type="ECO:0000313" key="5">
    <source>
        <dbReference type="Proteomes" id="UP001187531"/>
    </source>
</evidence>
<comment type="caution">
    <text evidence="4">The sequence shown here is derived from an EMBL/GenBank/DDBJ whole genome shotgun (WGS) entry which is preliminary data.</text>
</comment>
<dbReference type="GO" id="GO:0050660">
    <property type="term" value="F:flavin adenine dinucleotide binding"/>
    <property type="evidence" value="ECO:0007669"/>
    <property type="project" value="TreeGrafter"/>
</dbReference>
<dbReference type="EMBL" id="JAVRJZ010000010">
    <property type="protein sequence ID" value="KAK2717718.1"/>
    <property type="molecule type" value="Genomic_DNA"/>
</dbReference>
<dbReference type="InterPro" id="IPR050281">
    <property type="entry name" value="Flavin_monoamine_oxidase"/>
</dbReference>
<dbReference type="SUPFAM" id="SSF54373">
    <property type="entry name" value="FAD-linked reductases, C-terminal domain"/>
    <property type="match status" value="1"/>
</dbReference>
<gene>
    <name evidence="4" type="ORF">QYM36_006486</name>
</gene>
<dbReference type="Gene3D" id="3.90.660.10">
    <property type="match status" value="1"/>
</dbReference>
<dbReference type="Proteomes" id="UP001187531">
    <property type="component" value="Unassembled WGS sequence"/>
</dbReference>
<dbReference type="PANTHER" id="PTHR10742">
    <property type="entry name" value="FLAVIN MONOAMINE OXIDASE"/>
    <property type="match status" value="1"/>
</dbReference>